<keyword evidence="6 13" id="KW-1133">Transmembrane helix</keyword>
<feature type="domain" description="Ionotropic glutamate receptor C-terminal" evidence="14">
    <location>
        <begin position="57"/>
        <end position="404"/>
    </location>
</feature>
<comment type="subcellular location">
    <subcellularLocation>
        <location evidence="1">Cell membrane</location>
        <topology evidence="1">Multi-pass membrane protein</topology>
    </subcellularLocation>
</comment>
<evidence type="ECO:0000256" key="6">
    <source>
        <dbReference type="ARBA" id="ARBA00022989"/>
    </source>
</evidence>
<dbReference type="Gene3D" id="1.10.287.70">
    <property type="match status" value="1"/>
</dbReference>
<keyword evidence="3" id="KW-0813">Transport</keyword>
<feature type="domain" description="Ionotropic glutamate receptor L-glutamate and glycine-binding" evidence="15">
    <location>
        <begin position="69"/>
        <end position="133"/>
    </location>
</feature>
<keyword evidence="10" id="KW-0325">Glycoprotein</keyword>
<gene>
    <name evidence="16" type="primary">Glrk-L25</name>
    <name evidence="16" type="ORF">Hamer_G007834</name>
</gene>
<comment type="caution">
    <text evidence="16">The sequence shown here is derived from an EMBL/GenBank/DDBJ whole genome shotgun (WGS) entry which is preliminary data.</text>
</comment>
<dbReference type="GO" id="GO:0050906">
    <property type="term" value="P:detection of stimulus involved in sensory perception"/>
    <property type="evidence" value="ECO:0007669"/>
    <property type="project" value="UniProtKB-ARBA"/>
</dbReference>
<keyword evidence="5 13" id="KW-0812">Transmembrane</keyword>
<evidence type="ECO:0000256" key="1">
    <source>
        <dbReference type="ARBA" id="ARBA00004651"/>
    </source>
</evidence>
<evidence type="ECO:0000256" key="8">
    <source>
        <dbReference type="ARBA" id="ARBA00023136"/>
    </source>
</evidence>
<dbReference type="Proteomes" id="UP000747542">
    <property type="component" value="Unassembled WGS sequence"/>
</dbReference>
<dbReference type="PANTHER" id="PTHR42643:SF24">
    <property type="entry name" value="IONOTROPIC RECEPTOR 60A"/>
    <property type="match status" value="1"/>
</dbReference>
<dbReference type="Pfam" id="PF00060">
    <property type="entry name" value="Lig_chan"/>
    <property type="match status" value="1"/>
</dbReference>
<protein>
    <submittedName>
        <fullName evidence="16">Glutamate receptor-like 25</fullName>
    </submittedName>
</protein>
<keyword evidence="12" id="KW-0407">Ion channel</keyword>
<feature type="non-terminal residue" evidence="16">
    <location>
        <position position="1"/>
    </location>
</feature>
<proteinExistence type="inferred from homology"/>
<dbReference type="InterPro" id="IPR001320">
    <property type="entry name" value="Iontro_rcpt_C"/>
</dbReference>
<keyword evidence="8 13" id="KW-0472">Membrane</keyword>
<dbReference type="AlphaFoldDB" id="A0A8J5MT04"/>
<accession>A0A8J5MT04</accession>
<dbReference type="PANTHER" id="PTHR42643">
    <property type="entry name" value="IONOTROPIC RECEPTOR 20A-RELATED"/>
    <property type="match status" value="1"/>
</dbReference>
<dbReference type="SMART" id="SM00918">
    <property type="entry name" value="Lig_chan-Glu_bd"/>
    <property type="match status" value="1"/>
</dbReference>
<evidence type="ECO:0000313" key="16">
    <source>
        <dbReference type="EMBL" id="KAG7162319.1"/>
    </source>
</evidence>
<comment type="similarity">
    <text evidence="2">Belongs to the glutamate-gated ion channel (TC 1.A.10.1) family.</text>
</comment>
<evidence type="ECO:0000313" key="17">
    <source>
        <dbReference type="Proteomes" id="UP000747542"/>
    </source>
</evidence>
<keyword evidence="11" id="KW-1071">Ligand-gated ion channel</keyword>
<keyword evidence="7" id="KW-0406">Ion transport</keyword>
<feature type="transmembrane region" description="Helical" evidence="13">
    <location>
        <begin position="187"/>
        <end position="211"/>
    </location>
</feature>
<evidence type="ECO:0000256" key="9">
    <source>
        <dbReference type="ARBA" id="ARBA00023170"/>
    </source>
</evidence>
<keyword evidence="17" id="KW-1185">Reference proteome</keyword>
<organism evidence="16 17">
    <name type="scientific">Homarus americanus</name>
    <name type="common">American lobster</name>
    <dbReference type="NCBI Taxonomy" id="6706"/>
    <lineage>
        <taxon>Eukaryota</taxon>
        <taxon>Metazoa</taxon>
        <taxon>Ecdysozoa</taxon>
        <taxon>Arthropoda</taxon>
        <taxon>Crustacea</taxon>
        <taxon>Multicrustacea</taxon>
        <taxon>Malacostraca</taxon>
        <taxon>Eumalacostraca</taxon>
        <taxon>Eucarida</taxon>
        <taxon>Decapoda</taxon>
        <taxon>Pleocyemata</taxon>
        <taxon>Astacidea</taxon>
        <taxon>Nephropoidea</taxon>
        <taxon>Nephropidae</taxon>
        <taxon>Homarus</taxon>
    </lineage>
</organism>
<dbReference type="SMART" id="SM00079">
    <property type="entry name" value="PBPe"/>
    <property type="match status" value="1"/>
</dbReference>
<evidence type="ECO:0000256" key="13">
    <source>
        <dbReference type="SAM" id="Phobius"/>
    </source>
</evidence>
<dbReference type="Pfam" id="PF10613">
    <property type="entry name" value="Lig_chan-Glu_bd"/>
    <property type="match status" value="1"/>
</dbReference>
<keyword evidence="9 16" id="KW-0675">Receptor</keyword>
<sequence>TLTPLNPRCNVYLHLPYNPQGAQALRIASWTPHRGLTLTTHYSLFPDKFDKFPQKPTLKAATEVNPINKMITLDNDEALEGERFKFTGPAPELIDYLARAMNFSYQYLRPADGTWGVKLENGSWSGMVGMLMRQEVNIGVGPFIISGSRAEAMDFTVPIFLDYWRILGARGQPEVDPWGFILPLAPLVWLAILSALLLLPATVFLMSSYFFHKRENQKNLLRVIFDYIRVLLQQDVLDPVNCWWESLVLAVWMLMMLVLTRSYAGNLMSLLAVRHISEPYQTLQDLLDDPMVTMIWEKDSQSVRYLHSVESGIYREISDTEKEGRLIYKTHEEFPETIDTLVRQGDHVLMEVDMGKCSFYESREGFLSLMFALVGPKASPIVPALSKRITAMTEAGLFFYWMKSAEPNSTVCYRSPTKITVKTTLNLTNVWGMFVILAVGHIISLCVLFYELLGLRLQHRVGPVVEIFQ</sequence>
<reference evidence="16" key="1">
    <citation type="journal article" date="2021" name="Sci. Adv.">
        <title>The American lobster genome reveals insights on longevity, neural, and immune adaptations.</title>
        <authorList>
            <person name="Polinski J.M."/>
            <person name="Zimin A.V."/>
            <person name="Clark K.F."/>
            <person name="Kohn A.B."/>
            <person name="Sadowski N."/>
            <person name="Timp W."/>
            <person name="Ptitsyn A."/>
            <person name="Khanna P."/>
            <person name="Romanova D.Y."/>
            <person name="Williams P."/>
            <person name="Greenwood S.J."/>
            <person name="Moroz L.L."/>
            <person name="Walt D.R."/>
            <person name="Bodnar A.G."/>
        </authorList>
    </citation>
    <scope>NUCLEOTIDE SEQUENCE</scope>
    <source>
        <strain evidence="16">GMGI-L3</strain>
    </source>
</reference>
<dbReference type="GO" id="GO:0015276">
    <property type="term" value="F:ligand-gated monoatomic ion channel activity"/>
    <property type="evidence" value="ECO:0007669"/>
    <property type="project" value="InterPro"/>
</dbReference>
<keyword evidence="4" id="KW-1003">Cell membrane</keyword>
<evidence type="ECO:0000259" key="15">
    <source>
        <dbReference type="SMART" id="SM00918"/>
    </source>
</evidence>
<evidence type="ECO:0000256" key="5">
    <source>
        <dbReference type="ARBA" id="ARBA00022692"/>
    </source>
</evidence>
<evidence type="ECO:0000256" key="10">
    <source>
        <dbReference type="ARBA" id="ARBA00023180"/>
    </source>
</evidence>
<evidence type="ECO:0000256" key="3">
    <source>
        <dbReference type="ARBA" id="ARBA00022448"/>
    </source>
</evidence>
<dbReference type="SUPFAM" id="SSF53850">
    <property type="entry name" value="Periplasmic binding protein-like II"/>
    <property type="match status" value="1"/>
</dbReference>
<evidence type="ECO:0000256" key="4">
    <source>
        <dbReference type="ARBA" id="ARBA00022475"/>
    </source>
</evidence>
<evidence type="ECO:0000256" key="12">
    <source>
        <dbReference type="ARBA" id="ARBA00023303"/>
    </source>
</evidence>
<dbReference type="EMBL" id="JAHLQT010027705">
    <property type="protein sequence ID" value="KAG7162319.1"/>
    <property type="molecule type" value="Genomic_DNA"/>
</dbReference>
<dbReference type="GO" id="GO:0005886">
    <property type="term" value="C:plasma membrane"/>
    <property type="evidence" value="ECO:0007669"/>
    <property type="project" value="UniProtKB-SubCell"/>
</dbReference>
<name>A0A8J5MT04_HOMAM</name>
<evidence type="ECO:0000256" key="11">
    <source>
        <dbReference type="ARBA" id="ARBA00023286"/>
    </source>
</evidence>
<dbReference type="Gene3D" id="3.40.190.10">
    <property type="entry name" value="Periplasmic binding protein-like II"/>
    <property type="match status" value="1"/>
</dbReference>
<feature type="transmembrane region" description="Helical" evidence="13">
    <location>
        <begin position="430"/>
        <end position="450"/>
    </location>
</feature>
<dbReference type="InterPro" id="IPR052192">
    <property type="entry name" value="Insect_Ionotropic_Sensory_Rcpt"/>
</dbReference>
<dbReference type="InterPro" id="IPR019594">
    <property type="entry name" value="Glu/Gly-bd"/>
</dbReference>
<evidence type="ECO:0000256" key="7">
    <source>
        <dbReference type="ARBA" id="ARBA00023065"/>
    </source>
</evidence>
<evidence type="ECO:0000259" key="14">
    <source>
        <dbReference type="SMART" id="SM00079"/>
    </source>
</evidence>
<evidence type="ECO:0000256" key="2">
    <source>
        <dbReference type="ARBA" id="ARBA00008685"/>
    </source>
</evidence>